<dbReference type="GeneID" id="25731736"/>
<dbReference type="Pfam" id="PF00153">
    <property type="entry name" value="Mito_carr"/>
    <property type="match status" value="1"/>
</dbReference>
<dbReference type="KEGG" id="mng:MNEG_14198"/>
<evidence type="ECO:0000256" key="6">
    <source>
        <dbReference type="ARBA" id="ARBA00022989"/>
    </source>
</evidence>
<dbReference type="AlphaFoldDB" id="A0A0D2J142"/>
<evidence type="ECO:0000313" key="11">
    <source>
        <dbReference type="Proteomes" id="UP000054498"/>
    </source>
</evidence>
<dbReference type="GO" id="GO:0005347">
    <property type="term" value="F:ATP transmembrane transporter activity"/>
    <property type="evidence" value="ECO:0007669"/>
    <property type="project" value="TreeGrafter"/>
</dbReference>
<dbReference type="InterPro" id="IPR052217">
    <property type="entry name" value="Mito/Peroxisomal_Carrier"/>
</dbReference>
<evidence type="ECO:0000256" key="7">
    <source>
        <dbReference type="ARBA" id="ARBA00023136"/>
    </source>
</evidence>
<dbReference type="InterPro" id="IPR018108">
    <property type="entry name" value="MCP_transmembrane"/>
</dbReference>
<dbReference type="STRING" id="145388.A0A0D2J142"/>
<evidence type="ECO:0000256" key="8">
    <source>
        <dbReference type="ARBA" id="ARBA00023140"/>
    </source>
</evidence>
<dbReference type="GO" id="GO:0044610">
    <property type="term" value="F:FMN transmembrane transporter activity"/>
    <property type="evidence" value="ECO:0007669"/>
    <property type="project" value="TreeGrafter"/>
</dbReference>
<feature type="compositionally biased region" description="Low complexity" evidence="9">
    <location>
        <begin position="14"/>
        <end position="29"/>
    </location>
</feature>
<evidence type="ECO:0000256" key="4">
    <source>
        <dbReference type="ARBA" id="ARBA00022692"/>
    </source>
</evidence>
<evidence type="ECO:0000313" key="10">
    <source>
        <dbReference type="EMBL" id="KIY93762.1"/>
    </source>
</evidence>
<accession>A0A0D2J142</accession>
<dbReference type="SUPFAM" id="SSF103506">
    <property type="entry name" value="Mitochondrial carrier"/>
    <property type="match status" value="1"/>
</dbReference>
<dbReference type="RefSeq" id="XP_013892782.1">
    <property type="nucleotide sequence ID" value="XM_014037328.1"/>
</dbReference>
<keyword evidence="6" id="KW-1133">Transmembrane helix</keyword>
<keyword evidence="5" id="KW-0677">Repeat</keyword>
<keyword evidence="3" id="KW-0813">Transport</keyword>
<evidence type="ECO:0000256" key="1">
    <source>
        <dbReference type="ARBA" id="ARBA00004585"/>
    </source>
</evidence>
<dbReference type="GO" id="GO:0015230">
    <property type="term" value="F:FAD transmembrane transporter activity"/>
    <property type="evidence" value="ECO:0007669"/>
    <property type="project" value="TreeGrafter"/>
</dbReference>
<keyword evidence="11" id="KW-1185">Reference proteome</keyword>
<evidence type="ECO:0000256" key="3">
    <source>
        <dbReference type="ARBA" id="ARBA00022448"/>
    </source>
</evidence>
<dbReference type="Proteomes" id="UP000054498">
    <property type="component" value="Unassembled WGS sequence"/>
</dbReference>
<name>A0A0D2J142_9CHLO</name>
<reference evidence="10 11" key="1">
    <citation type="journal article" date="2013" name="BMC Genomics">
        <title>Reconstruction of the lipid metabolism for the microalga Monoraphidium neglectum from its genome sequence reveals characteristics suitable for biofuel production.</title>
        <authorList>
            <person name="Bogen C."/>
            <person name="Al-Dilaimi A."/>
            <person name="Albersmeier A."/>
            <person name="Wichmann J."/>
            <person name="Grundmann M."/>
            <person name="Rupp O."/>
            <person name="Lauersen K.J."/>
            <person name="Blifernez-Klassen O."/>
            <person name="Kalinowski J."/>
            <person name="Goesmann A."/>
            <person name="Mussgnug J.H."/>
            <person name="Kruse O."/>
        </authorList>
    </citation>
    <scope>NUCLEOTIDE SEQUENCE [LARGE SCALE GENOMIC DNA]</scope>
    <source>
        <strain evidence="10 11">SAG 48.87</strain>
    </source>
</reference>
<dbReference type="GO" id="GO:0015217">
    <property type="term" value="F:ADP transmembrane transporter activity"/>
    <property type="evidence" value="ECO:0007669"/>
    <property type="project" value="TreeGrafter"/>
</dbReference>
<dbReference type="EMBL" id="KK104538">
    <property type="protein sequence ID" value="KIY93762.1"/>
    <property type="molecule type" value="Genomic_DNA"/>
</dbReference>
<keyword evidence="7" id="KW-0472">Membrane</keyword>
<dbReference type="GO" id="GO:0080122">
    <property type="term" value="F:AMP transmembrane transporter activity"/>
    <property type="evidence" value="ECO:0007669"/>
    <property type="project" value="TreeGrafter"/>
</dbReference>
<organism evidence="10 11">
    <name type="scientific">Monoraphidium neglectum</name>
    <dbReference type="NCBI Taxonomy" id="145388"/>
    <lineage>
        <taxon>Eukaryota</taxon>
        <taxon>Viridiplantae</taxon>
        <taxon>Chlorophyta</taxon>
        <taxon>core chlorophytes</taxon>
        <taxon>Chlorophyceae</taxon>
        <taxon>CS clade</taxon>
        <taxon>Sphaeropleales</taxon>
        <taxon>Selenastraceae</taxon>
        <taxon>Monoraphidium</taxon>
    </lineage>
</organism>
<keyword evidence="8" id="KW-0576">Peroxisome</keyword>
<dbReference type="GO" id="GO:0005778">
    <property type="term" value="C:peroxisomal membrane"/>
    <property type="evidence" value="ECO:0007669"/>
    <property type="project" value="UniProtKB-SubCell"/>
</dbReference>
<dbReference type="GO" id="GO:0015228">
    <property type="term" value="F:coenzyme A transmembrane transporter activity"/>
    <property type="evidence" value="ECO:0007669"/>
    <property type="project" value="TreeGrafter"/>
</dbReference>
<evidence type="ECO:0000256" key="2">
    <source>
        <dbReference type="ARBA" id="ARBA00006375"/>
    </source>
</evidence>
<feature type="region of interest" description="Disordered" evidence="9">
    <location>
        <begin position="1"/>
        <end position="36"/>
    </location>
</feature>
<dbReference type="OrthoDB" id="2019556at2759"/>
<comment type="similarity">
    <text evidence="2">Belongs to the mitochondrial carrier (TC 2.A.29) family.</text>
</comment>
<dbReference type="PANTHER" id="PTHR45939:SF5">
    <property type="entry name" value="PEROXISOMAL MEMBRANE PROTEIN PMP34"/>
    <property type="match status" value="1"/>
</dbReference>
<keyword evidence="4" id="KW-0812">Transmembrane</keyword>
<gene>
    <name evidence="10" type="ORF">MNEG_14198</name>
</gene>
<dbReference type="InterPro" id="IPR023395">
    <property type="entry name" value="MCP_dom_sf"/>
</dbReference>
<evidence type="ECO:0000256" key="9">
    <source>
        <dbReference type="SAM" id="MobiDB-lite"/>
    </source>
</evidence>
<dbReference type="GO" id="GO:0051724">
    <property type="term" value="F:NAD transmembrane transporter activity"/>
    <property type="evidence" value="ECO:0007669"/>
    <property type="project" value="TreeGrafter"/>
</dbReference>
<protein>
    <submittedName>
        <fullName evidence="10">Solute carrier family 25 member 17</fullName>
    </submittedName>
</protein>
<sequence>MQAAQRSKGPAPSPGADPADPAGAAAQPPRGESGAWRTTVRLYQDRGLAGFYQGLRPSLVMVVNPTIQYVLYEWLVARLRALRRPAAAAVGRKPRIGAADVFVLSSLAKVGATLCTYPMLVVKSRLQVGGMTAA</sequence>
<comment type="subcellular location">
    <subcellularLocation>
        <location evidence="1">Peroxisome membrane</location>
        <topology evidence="1">Multi-pass membrane protein</topology>
    </subcellularLocation>
</comment>
<evidence type="ECO:0000256" key="5">
    <source>
        <dbReference type="ARBA" id="ARBA00022737"/>
    </source>
</evidence>
<dbReference type="PANTHER" id="PTHR45939">
    <property type="entry name" value="PEROXISOMAL MEMBRANE PROTEIN PMP34-RELATED"/>
    <property type="match status" value="1"/>
</dbReference>
<dbReference type="Gene3D" id="1.50.40.10">
    <property type="entry name" value="Mitochondrial carrier domain"/>
    <property type="match status" value="1"/>
</dbReference>
<proteinExistence type="inferred from homology"/>